<gene>
    <name evidence="1" type="ORF">HMPREF9019_1260</name>
</gene>
<comment type="caution">
    <text evidence="1">The sequence shown here is derived from an EMBL/GenBank/DDBJ whole genome shotgun (WGS) entry which is preliminary data.</text>
</comment>
<evidence type="ECO:0000313" key="1">
    <source>
        <dbReference type="EMBL" id="EFA97039.1"/>
    </source>
</evidence>
<dbReference type="EMBL" id="ADEF01000048">
    <property type="protein sequence ID" value="EFA97039.1"/>
    <property type="molecule type" value="Genomic_DNA"/>
</dbReference>
<sequence length="47" mass="5586">MKGYLPLSNAIIFSISQMQNFEKIGHFTPFIRYKNRHRSSRSIDKKV</sequence>
<dbReference type="Proteomes" id="UP000004001">
    <property type="component" value="Unassembled WGS sequence"/>
</dbReference>
<reference evidence="1 2" key="1">
    <citation type="submission" date="2009-12" db="EMBL/GenBank/DDBJ databases">
        <title>Genome Sequence of Prevotella timonensis CRIS 5C-B1.</title>
        <authorList>
            <person name="Durkin A.S."/>
            <person name="Madupu R."/>
            <person name="Torralba M."/>
            <person name="Methe B."/>
            <person name="Sutton G."/>
            <person name="Strausberg R.L."/>
            <person name="Nelson K.E."/>
        </authorList>
    </citation>
    <scope>NUCLEOTIDE SEQUENCE [LARGE SCALE GENOMIC DNA]</scope>
    <source>
        <strain evidence="1 2">CRIS 5C-B1</strain>
    </source>
</reference>
<proteinExistence type="predicted"/>
<keyword evidence="2" id="KW-1185">Reference proteome</keyword>
<organism evidence="1 2">
    <name type="scientific">Hoylesella timonensis CRIS 5C-B1</name>
    <dbReference type="NCBI Taxonomy" id="679189"/>
    <lineage>
        <taxon>Bacteria</taxon>
        <taxon>Pseudomonadati</taxon>
        <taxon>Bacteroidota</taxon>
        <taxon>Bacteroidia</taxon>
        <taxon>Bacteroidales</taxon>
        <taxon>Prevotellaceae</taxon>
        <taxon>Hoylesella</taxon>
    </lineage>
</organism>
<name>D1W0X3_9BACT</name>
<dbReference type="AlphaFoldDB" id="D1W0X3"/>
<accession>D1W0X3</accession>
<protein>
    <submittedName>
        <fullName evidence="1">Uncharacterized protein</fullName>
    </submittedName>
</protein>
<evidence type="ECO:0000313" key="2">
    <source>
        <dbReference type="Proteomes" id="UP000004001"/>
    </source>
</evidence>